<accession>A0ACD1FRZ4</accession>
<dbReference type="Proteomes" id="UP000249057">
    <property type="component" value="Unassembled WGS sequence"/>
</dbReference>
<dbReference type="EMBL" id="KZ825436">
    <property type="protein sequence ID" value="RAH39747.1"/>
    <property type="molecule type" value="Genomic_DNA"/>
</dbReference>
<name>A0ACD1FRZ4_9EURO</name>
<protein>
    <submittedName>
        <fullName evidence="1">Uncharacterized protein</fullName>
    </submittedName>
</protein>
<proteinExistence type="predicted"/>
<sequence length="868" mass="96094">MKTTETRYIACSHCSKAKARCDRKVPCTRCVSKQLVCQPRSARRAMQRPAELQLRRLRPDDIPRGEEQQTAPETTKQNLVGPDSTAIVGSDMETGSPDGLLRLQAASVPYPSTEETTHLSTEWLQQITPESSLHMPLAMVLDEEAPHQSTPDLDLISELISYSTSDVLWESYLEPMTVPPLSHSPRKSSSCGRNSPLVALCPGQPRHWGEDWSSQMRLSLQQFEQTLKSREPWNTSSTESSASSIATPPAVDPITDTTRDNLLVVTQLLLMQTRNVHSREHSSHGRRLSPLNLTIVTLPPAKALDDLLRAQVSCFEQYFGLSSGELQDPNMLMNDLPHDVKAAGILLLLMIAIGATASPAPELHIFATGLTETCRTALSDMMEGDVASTRPDIVSHCALLLLYLGMWSGERWLMRTSCAHRQMYTQLLHRKPPSLNNGDTPSLLSSSLGLNQQWAQWKEEEMNSRLTYAWVIADQEWSLFYDTPLSFSVDTLTESLPADDRLWKAGSESDWARLAPEVFASQPPICLRDLYTCFMNGELRPGRGTRLPLQYLRLLLVPLHGMVCHLRQWLQSFPNCPVRWRKSTQGLSNPAIHAQLDQVQALLPEWFNLAVHSANTNSPAGLAMLVMYHLIALNAMASFPSIEAALLRGPPARPEAPNPRGSGPCPLGACPATIAHDSEEEALVHCGQILRLVRLMPPADQPLWWSAVVYRVALITIFLSMKRHPHDWLPALMLGPVEAVSLASSSATSSSSGASSSSIISMMSSSASASVSDRGATVPPQLRSVVLNDVPADHPALLNFIKYKEGEPVLADRDGQLVELRRPREVLRLFIDLADVQYRPVLRATRFQTSVKDSLEQLADLWGYFSPA</sequence>
<evidence type="ECO:0000313" key="2">
    <source>
        <dbReference type="Proteomes" id="UP000249057"/>
    </source>
</evidence>
<keyword evidence="2" id="KW-1185">Reference proteome</keyword>
<reference evidence="1" key="1">
    <citation type="submission" date="2018-02" db="EMBL/GenBank/DDBJ databases">
        <title>The genomes of Aspergillus section Nigri reveals drivers in fungal speciation.</title>
        <authorList>
            <consortium name="DOE Joint Genome Institute"/>
            <person name="Vesth T.C."/>
            <person name="Nybo J."/>
            <person name="Theobald S."/>
            <person name="Brandl J."/>
            <person name="Frisvad J.C."/>
            <person name="Nielsen K.F."/>
            <person name="Lyhne E.K."/>
            <person name="Kogle M.E."/>
            <person name="Kuo A."/>
            <person name="Riley R."/>
            <person name="Clum A."/>
            <person name="Nolan M."/>
            <person name="Lipzen A."/>
            <person name="Salamov A."/>
            <person name="Henrissat B."/>
            <person name="Wiebenga A."/>
            <person name="De vries R.P."/>
            <person name="Grigoriev I.V."/>
            <person name="Mortensen U.H."/>
            <person name="Andersen M.R."/>
            <person name="Baker S.E."/>
        </authorList>
    </citation>
    <scope>NUCLEOTIDE SEQUENCE</scope>
    <source>
        <strain evidence="1">CBS 621.78</strain>
    </source>
</reference>
<evidence type="ECO:0000313" key="1">
    <source>
        <dbReference type="EMBL" id="RAH39747.1"/>
    </source>
</evidence>
<organism evidence="1 2">
    <name type="scientific">Aspergillus brunneoviolaceus CBS 621.78</name>
    <dbReference type="NCBI Taxonomy" id="1450534"/>
    <lineage>
        <taxon>Eukaryota</taxon>
        <taxon>Fungi</taxon>
        <taxon>Dikarya</taxon>
        <taxon>Ascomycota</taxon>
        <taxon>Pezizomycotina</taxon>
        <taxon>Eurotiomycetes</taxon>
        <taxon>Eurotiomycetidae</taxon>
        <taxon>Eurotiales</taxon>
        <taxon>Aspergillaceae</taxon>
        <taxon>Aspergillus</taxon>
        <taxon>Aspergillus subgen. Circumdati</taxon>
    </lineage>
</organism>
<gene>
    <name evidence="1" type="ORF">BO95DRAFT_40779</name>
</gene>